<keyword evidence="2" id="KW-1185">Reference proteome</keyword>
<evidence type="ECO:0000313" key="2">
    <source>
        <dbReference type="Proteomes" id="UP000326678"/>
    </source>
</evidence>
<name>A0A5P8WDW4_9NOSO</name>
<dbReference type="Proteomes" id="UP000326678">
    <property type="component" value="Chromosome Gxm2"/>
</dbReference>
<dbReference type="EMBL" id="CP045227">
    <property type="protein sequence ID" value="QFS50732.1"/>
    <property type="molecule type" value="Genomic_DNA"/>
</dbReference>
<dbReference type="AlphaFoldDB" id="A0A5P8WDW4"/>
<organism evidence="1 2">
    <name type="scientific">Nostoc sphaeroides CCNUC1</name>
    <dbReference type="NCBI Taxonomy" id="2653204"/>
    <lineage>
        <taxon>Bacteria</taxon>
        <taxon>Bacillati</taxon>
        <taxon>Cyanobacteriota</taxon>
        <taxon>Cyanophyceae</taxon>
        <taxon>Nostocales</taxon>
        <taxon>Nostocaceae</taxon>
        <taxon>Nostoc</taxon>
    </lineage>
</organism>
<evidence type="ECO:0000313" key="1">
    <source>
        <dbReference type="EMBL" id="QFS50732.1"/>
    </source>
</evidence>
<dbReference type="KEGG" id="nsh:GXM_08226"/>
<accession>A0A5P8WDW4</accession>
<sequence length="38" mass="4353">MSASRNKNITSNRGEMSIHAETYAKNLMSHFQHCDRGE</sequence>
<gene>
    <name evidence="1" type="ORF">GXM_08226</name>
</gene>
<protein>
    <submittedName>
        <fullName evidence="1">Uncharacterized protein</fullName>
    </submittedName>
</protein>
<proteinExistence type="predicted"/>
<reference evidence="1 2" key="1">
    <citation type="submission" date="2019-10" db="EMBL/GenBank/DDBJ databases">
        <title>Genomic and transcriptomic insights into the perfect genentic adaptation of a filamentous nitrogen-fixing cyanobacterium to rice fields.</title>
        <authorList>
            <person name="Chen Z."/>
        </authorList>
    </citation>
    <scope>NUCLEOTIDE SEQUENCE [LARGE SCALE GENOMIC DNA]</scope>
    <source>
        <strain evidence="1">CCNUC1</strain>
    </source>
</reference>